<evidence type="ECO:0000313" key="12">
    <source>
        <dbReference type="EMBL" id="MDR9760086.1"/>
    </source>
</evidence>
<keyword evidence="4 10" id="KW-0812">Transmembrane</keyword>
<feature type="domain" description="Major facilitator superfamily (MFS) profile" evidence="11">
    <location>
        <begin position="30"/>
        <end position="436"/>
    </location>
</feature>
<keyword evidence="6 10" id="KW-0472">Membrane</keyword>
<dbReference type="PROSITE" id="PS50850">
    <property type="entry name" value="MFS"/>
    <property type="match status" value="1"/>
</dbReference>
<feature type="transmembrane region" description="Helical" evidence="10">
    <location>
        <begin position="26"/>
        <end position="44"/>
    </location>
</feature>
<feature type="transmembrane region" description="Helical" evidence="10">
    <location>
        <begin position="64"/>
        <end position="84"/>
    </location>
</feature>
<dbReference type="RefSeq" id="WP_310807415.1">
    <property type="nucleotide sequence ID" value="NZ_JAVLSH010000003.1"/>
</dbReference>
<comment type="caution">
    <text evidence="12">The sequence shown here is derived from an EMBL/GenBank/DDBJ whole genome shotgun (WGS) entry which is preliminary data.</text>
</comment>
<comment type="function">
    <text evidence="8">Component of the tartrate utilization system and may allow entry of tartrate and tartrate dehydrogenase.</text>
</comment>
<dbReference type="Pfam" id="PF07690">
    <property type="entry name" value="MFS_1"/>
    <property type="match status" value="1"/>
</dbReference>
<feature type="transmembrane region" description="Helical" evidence="10">
    <location>
        <begin position="119"/>
        <end position="142"/>
    </location>
</feature>
<evidence type="ECO:0000256" key="8">
    <source>
        <dbReference type="ARBA" id="ARBA00058119"/>
    </source>
</evidence>
<evidence type="ECO:0000256" key="2">
    <source>
        <dbReference type="ARBA" id="ARBA00022448"/>
    </source>
</evidence>
<evidence type="ECO:0000256" key="3">
    <source>
        <dbReference type="ARBA" id="ARBA00022475"/>
    </source>
</evidence>
<feature type="transmembrane region" description="Helical" evidence="10">
    <location>
        <begin position="346"/>
        <end position="366"/>
    </location>
</feature>
<feature type="transmembrane region" description="Helical" evidence="10">
    <location>
        <begin position="96"/>
        <end position="113"/>
    </location>
</feature>
<dbReference type="InterPro" id="IPR020846">
    <property type="entry name" value="MFS_dom"/>
</dbReference>
<gene>
    <name evidence="12" type="ORF">RJJ37_10605</name>
</gene>
<evidence type="ECO:0000259" key="11">
    <source>
        <dbReference type="PROSITE" id="PS50850"/>
    </source>
</evidence>
<evidence type="ECO:0000256" key="7">
    <source>
        <dbReference type="ARBA" id="ARBA00038514"/>
    </source>
</evidence>
<dbReference type="GO" id="GO:0022857">
    <property type="term" value="F:transmembrane transporter activity"/>
    <property type="evidence" value="ECO:0007669"/>
    <property type="project" value="InterPro"/>
</dbReference>
<proteinExistence type="inferred from homology"/>
<dbReference type="GO" id="GO:0005886">
    <property type="term" value="C:plasma membrane"/>
    <property type="evidence" value="ECO:0007669"/>
    <property type="project" value="UniProtKB-SubCell"/>
</dbReference>
<dbReference type="PANTHER" id="PTHR43791">
    <property type="entry name" value="PERMEASE-RELATED"/>
    <property type="match status" value="1"/>
</dbReference>
<evidence type="ECO:0000313" key="13">
    <source>
        <dbReference type="Proteomes" id="UP001269402"/>
    </source>
</evidence>
<comment type="subcellular location">
    <subcellularLocation>
        <location evidence="1">Cell membrane</location>
        <topology evidence="1">Multi-pass membrane protein</topology>
    </subcellularLocation>
</comment>
<keyword evidence="13" id="KW-1185">Reference proteome</keyword>
<keyword evidence="5 10" id="KW-1133">Transmembrane helix</keyword>
<dbReference type="Proteomes" id="UP001269402">
    <property type="component" value="Unassembled WGS sequence"/>
</dbReference>
<keyword evidence="3" id="KW-1003">Cell membrane</keyword>
<sequence length="438" mass="47510">MTLQTQAPPVGALPARTAEDRAYAKVFWRIVPFLMLCYVVAYLDRVNVGFAKLQMSSELGLSEAAHGIGAGIFFIGYFLFEVPSNVIMNRVGARMWIARIMVTWGIISAAFMFTSSETVFYVLRFLLGVAEAGFFPGIILYLTAWYPADRRARIITTFMSAIPISAIFGNPLSGLLMDSFHGTHGLSGWQWMFLIEAVPAILFGVATFFYLDDTIHDAKWLNDEEKRVLTANIEAENRVKTTSPHSIAATLTDRRVWLMCLIYFCFVLGQYGLNFWMPSIVKASGVSGNLNIGLISEIPYICTFVVMLALGRSADRLRERRWHLVVPAVVAAGGFVAATIATSTTISIVCLSLAAAGAISCAPLFWSLPTAFLAGTGAAAGIAWINSVGNLAGFLGPFLVGYLKDFTGTNSAGMYLLAAALIIGSLAVLTVPAKTVNR</sequence>
<dbReference type="PANTHER" id="PTHR43791:SF36">
    <property type="entry name" value="TRANSPORTER, PUTATIVE (AFU_ORTHOLOGUE AFUA_6G08340)-RELATED"/>
    <property type="match status" value="1"/>
</dbReference>
<feature type="transmembrane region" description="Helical" evidence="10">
    <location>
        <begin position="189"/>
        <end position="211"/>
    </location>
</feature>
<evidence type="ECO:0000256" key="4">
    <source>
        <dbReference type="ARBA" id="ARBA00022692"/>
    </source>
</evidence>
<feature type="transmembrane region" description="Helical" evidence="10">
    <location>
        <begin position="289"/>
        <end position="310"/>
    </location>
</feature>
<dbReference type="FunFam" id="1.20.1250.20:FF:000126">
    <property type="entry name" value="MFS transporter permease"/>
    <property type="match status" value="1"/>
</dbReference>
<dbReference type="Gene3D" id="1.20.1250.20">
    <property type="entry name" value="MFS general substrate transporter like domains"/>
    <property type="match status" value="2"/>
</dbReference>
<evidence type="ECO:0000256" key="10">
    <source>
        <dbReference type="SAM" id="Phobius"/>
    </source>
</evidence>
<organism evidence="12 13">
    <name type="scientific">Rhizobium redzepovicii</name>
    <dbReference type="NCBI Taxonomy" id="2867518"/>
    <lineage>
        <taxon>Bacteria</taxon>
        <taxon>Pseudomonadati</taxon>
        <taxon>Pseudomonadota</taxon>
        <taxon>Alphaproteobacteria</taxon>
        <taxon>Hyphomicrobiales</taxon>
        <taxon>Rhizobiaceae</taxon>
        <taxon>Rhizobium/Agrobacterium group</taxon>
        <taxon>Rhizobium</taxon>
    </lineage>
</organism>
<feature type="transmembrane region" description="Helical" evidence="10">
    <location>
        <begin position="378"/>
        <end position="400"/>
    </location>
</feature>
<keyword evidence="2" id="KW-0813">Transport</keyword>
<feature type="transmembrane region" description="Helical" evidence="10">
    <location>
        <begin position="154"/>
        <end position="177"/>
    </location>
</feature>
<feature type="transmembrane region" description="Helical" evidence="10">
    <location>
        <begin position="256"/>
        <end position="277"/>
    </location>
</feature>
<accession>A0AAW8P1E6</accession>
<name>A0AAW8P1E6_9HYPH</name>
<comment type="similarity">
    <text evidence="7">Belongs to the major facilitator superfamily. Phthalate permease family.</text>
</comment>
<dbReference type="InterPro" id="IPR011701">
    <property type="entry name" value="MFS"/>
</dbReference>
<dbReference type="EMBL" id="JAVLSH010000003">
    <property type="protein sequence ID" value="MDR9760086.1"/>
    <property type="molecule type" value="Genomic_DNA"/>
</dbReference>
<dbReference type="InterPro" id="IPR036259">
    <property type="entry name" value="MFS_trans_sf"/>
</dbReference>
<evidence type="ECO:0000256" key="6">
    <source>
        <dbReference type="ARBA" id="ARBA00023136"/>
    </source>
</evidence>
<dbReference type="CDD" id="cd17319">
    <property type="entry name" value="MFS_ExuT_GudP_like"/>
    <property type="match status" value="1"/>
</dbReference>
<evidence type="ECO:0000256" key="1">
    <source>
        <dbReference type="ARBA" id="ARBA00004651"/>
    </source>
</evidence>
<dbReference type="FunFam" id="1.20.1250.20:FF:000018">
    <property type="entry name" value="MFS transporter permease"/>
    <property type="match status" value="1"/>
</dbReference>
<evidence type="ECO:0000256" key="5">
    <source>
        <dbReference type="ARBA" id="ARBA00022989"/>
    </source>
</evidence>
<feature type="transmembrane region" description="Helical" evidence="10">
    <location>
        <begin position="322"/>
        <end position="340"/>
    </location>
</feature>
<protein>
    <recommendedName>
        <fullName evidence="9">Putative tartrate transporter</fullName>
    </recommendedName>
</protein>
<feature type="transmembrane region" description="Helical" evidence="10">
    <location>
        <begin position="412"/>
        <end position="433"/>
    </location>
</feature>
<dbReference type="SUPFAM" id="SSF103473">
    <property type="entry name" value="MFS general substrate transporter"/>
    <property type="match status" value="1"/>
</dbReference>
<dbReference type="AlphaFoldDB" id="A0AAW8P1E6"/>
<reference evidence="13" key="1">
    <citation type="submission" date="2023-07" db="EMBL/GenBank/DDBJ databases">
        <title>Genomic characterization of faba bean (Vicia faba) microsymbionts in Mexican soils.</title>
        <authorList>
            <person name="Rivera Orduna F.N."/>
            <person name="Guevara-Luna J."/>
            <person name="Yan J."/>
            <person name="Arroyo-Herrera I."/>
            <person name="Li Y."/>
            <person name="Vasquez-Murrieta M.S."/>
            <person name="Wang E.T."/>
        </authorList>
    </citation>
    <scope>NUCLEOTIDE SEQUENCE [LARGE SCALE GENOMIC DNA]</scope>
    <source>
        <strain evidence="13">CH6</strain>
    </source>
</reference>
<evidence type="ECO:0000256" key="9">
    <source>
        <dbReference type="ARBA" id="ARBA00074139"/>
    </source>
</evidence>